<dbReference type="STRING" id="1514904.SU32_03550"/>
<sequence>MNRTPNIIFALALLLLGGALFAHSFAARYAAMGIGSPVNPVFFPRILLGLWILLGVVILIKAIRSPVNFKENTHRWQEPLGMIAAVAVSIWAMRWLGYIGVAGPLAFACGWLLGYRRLVILIAIAALSAIFTWWLFDQALGIPLPRWRLT</sequence>
<feature type="domain" description="DUF1468" evidence="2">
    <location>
        <begin position="8"/>
        <end position="145"/>
    </location>
</feature>
<evidence type="ECO:0000256" key="1">
    <source>
        <dbReference type="SAM" id="Phobius"/>
    </source>
</evidence>
<keyword evidence="4" id="KW-1185">Reference proteome</keyword>
<dbReference type="AlphaFoldDB" id="A0A0M9GP33"/>
<dbReference type="Proteomes" id="UP000038011">
    <property type="component" value="Unassembled WGS sequence"/>
</dbReference>
<evidence type="ECO:0000313" key="3">
    <source>
        <dbReference type="EMBL" id="KPB02343.1"/>
    </source>
</evidence>
<evidence type="ECO:0000313" key="4">
    <source>
        <dbReference type="Proteomes" id="UP000038011"/>
    </source>
</evidence>
<keyword evidence="1" id="KW-1133">Transmembrane helix</keyword>
<dbReference type="RefSeq" id="WP_053997961.1">
    <property type="nucleotide sequence ID" value="NZ_JXMU01000003.1"/>
</dbReference>
<organism evidence="3 4">
    <name type="scientific">Ahrensia marina</name>
    <dbReference type="NCBI Taxonomy" id="1514904"/>
    <lineage>
        <taxon>Bacteria</taxon>
        <taxon>Pseudomonadati</taxon>
        <taxon>Pseudomonadota</taxon>
        <taxon>Alphaproteobacteria</taxon>
        <taxon>Hyphomicrobiales</taxon>
        <taxon>Ahrensiaceae</taxon>
        <taxon>Ahrensia</taxon>
    </lineage>
</organism>
<dbReference type="PATRIC" id="fig|1514904.3.peg.2421"/>
<dbReference type="EMBL" id="JXMU01000003">
    <property type="protein sequence ID" value="KPB02343.1"/>
    <property type="molecule type" value="Genomic_DNA"/>
</dbReference>
<comment type="caution">
    <text evidence="3">The sequence shown here is derived from an EMBL/GenBank/DDBJ whole genome shotgun (WGS) entry which is preliminary data.</text>
</comment>
<evidence type="ECO:0000259" key="2">
    <source>
        <dbReference type="Pfam" id="PF07331"/>
    </source>
</evidence>
<feature type="transmembrane region" description="Helical" evidence="1">
    <location>
        <begin position="42"/>
        <end position="60"/>
    </location>
</feature>
<name>A0A0M9GP33_9HYPH</name>
<dbReference type="InterPro" id="IPR009936">
    <property type="entry name" value="DUF1468"/>
</dbReference>
<feature type="transmembrane region" description="Helical" evidence="1">
    <location>
        <begin position="80"/>
        <end position="98"/>
    </location>
</feature>
<gene>
    <name evidence="3" type="ORF">SU32_03550</name>
</gene>
<protein>
    <recommendedName>
        <fullName evidence="2">DUF1468 domain-containing protein</fullName>
    </recommendedName>
</protein>
<feature type="transmembrane region" description="Helical" evidence="1">
    <location>
        <begin position="118"/>
        <end position="136"/>
    </location>
</feature>
<keyword evidence="1" id="KW-0812">Transmembrane</keyword>
<reference evidence="3 4" key="1">
    <citation type="submission" date="2015-01" db="EMBL/GenBank/DDBJ databases">
        <title>Ahrensia donghaiensis sp. nov., a novel dimethylsulphoniopropionate-cleavage bacterium isolated from seawater and emended descriptions of the genus Ahrensia and Ahrensia kielensis.</title>
        <authorList>
            <person name="Liu J."/>
        </authorList>
    </citation>
    <scope>NUCLEOTIDE SEQUENCE [LARGE SCALE GENOMIC DNA]</scope>
    <source>
        <strain evidence="3 4">LZD062</strain>
    </source>
</reference>
<keyword evidence="1" id="KW-0472">Membrane</keyword>
<dbReference type="Pfam" id="PF07331">
    <property type="entry name" value="TctB"/>
    <property type="match status" value="1"/>
</dbReference>
<proteinExistence type="predicted"/>
<accession>A0A0M9GP33</accession>